<name>A0A2T3YRU0_TRIA4</name>
<dbReference type="STRING" id="1042311.A0A2T3YRU0"/>
<dbReference type="GO" id="GO:0004674">
    <property type="term" value="F:protein serine/threonine kinase activity"/>
    <property type="evidence" value="ECO:0007669"/>
    <property type="project" value="TreeGrafter"/>
</dbReference>
<dbReference type="InterPro" id="IPR051681">
    <property type="entry name" value="Ser/Thr_Kinases-Pseudokinases"/>
</dbReference>
<evidence type="ECO:0000259" key="1">
    <source>
        <dbReference type="PROSITE" id="PS50011"/>
    </source>
</evidence>
<dbReference type="Pfam" id="PF00069">
    <property type="entry name" value="Pkinase"/>
    <property type="match status" value="1"/>
</dbReference>
<reference evidence="2 3" key="1">
    <citation type="submission" date="2016-07" db="EMBL/GenBank/DDBJ databases">
        <title>Multiple horizontal gene transfer events from other fungi enriched the ability of initially mycotrophic Trichoderma (Ascomycota) to feed on dead plant biomass.</title>
        <authorList>
            <consortium name="DOE Joint Genome Institute"/>
            <person name="Aerts A."/>
            <person name="Atanasova L."/>
            <person name="Chenthamara K."/>
            <person name="Zhang J."/>
            <person name="Grujic M."/>
            <person name="Henrissat B."/>
            <person name="Kuo A."/>
            <person name="Salamov A."/>
            <person name="Lipzen A."/>
            <person name="Labutti K."/>
            <person name="Barry K."/>
            <person name="Miao Y."/>
            <person name="Rahimi M.J."/>
            <person name="Shen Q."/>
            <person name="Grigoriev I.V."/>
            <person name="Kubicek C.P."/>
            <person name="Druzhinina I.S."/>
        </authorList>
    </citation>
    <scope>NUCLEOTIDE SEQUENCE [LARGE SCALE GENOMIC DNA]</scope>
    <source>
        <strain evidence="2 3">CBS 433.97</strain>
    </source>
</reference>
<dbReference type="PANTHER" id="PTHR44329">
    <property type="entry name" value="SERINE/THREONINE-PROTEIN KINASE TNNI3K-RELATED"/>
    <property type="match status" value="1"/>
</dbReference>
<dbReference type="InterPro" id="IPR011009">
    <property type="entry name" value="Kinase-like_dom_sf"/>
</dbReference>
<sequence length="252" mass="28327">MLVTTGSPQSASHGDGEEGRVICGALYPFFDRQSLQEVINQSNESRTRLSLVAKAKWAFQISSAMAIVHSSGQCHMDLKPSNMLLNNDDDVVVIDWEQCGASPFFLAPEGNGLWDVEIVANSETGEVQGAEPTMAYRKFTGPLPDGCGTWPRRNIFPLWQRECPRALEAAEVYSVGRSLWAIFEQSDDVWVYESGHSEAKAVLWTHGSDSVPEAWKDFASRCMGLDPNKRPTFEQGERFWWQEWKQFEGNTK</sequence>
<dbReference type="OrthoDB" id="4062651at2759"/>
<feature type="domain" description="Protein kinase" evidence="1">
    <location>
        <begin position="1"/>
        <end position="245"/>
    </location>
</feature>
<proteinExistence type="predicted"/>
<dbReference type="InterPro" id="IPR000719">
    <property type="entry name" value="Prot_kinase_dom"/>
</dbReference>
<dbReference type="PROSITE" id="PS50011">
    <property type="entry name" value="PROTEIN_KINASE_DOM"/>
    <property type="match status" value="1"/>
</dbReference>
<gene>
    <name evidence="2" type="ORF">M441DRAFT_62965</name>
</gene>
<dbReference type="SMART" id="SM00220">
    <property type="entry name" value="S_TKc"/>
    <property type="match status" value="1"/>
</dbReference>
<keyword evidence="3" id="KW-1185">Reference proteome</keyword>
<evidence type="ECO:0000313" key="2">
    <source>
        <dbReference type="EMBL" id="PTB35247.1"/>
    </source>
</evidence>
<dbReference type="SUPFAM" id="SSF56112">
    <property type="entry name" value="Protein kinase-like (PK-like)"/>
    <property type="match status" value="1"/>
</dbReference>
<protein>
    <recommendedName>
        <fullName evidence="1">Protein kinase domain-containing protein</fullName>
    </recommendedName>
</protein>
<accession>A0A2T3YRU0</accession>
<dbReference type="Gene3D" id="1.10.510.10">
    <property type="entry name" value="Transferase(Phosphotransferase) domain 1"/>
    <property type="match status" value="1"/>
</dbReference>
<dbReference type="Proteomes" id="UP000240493">
    <property type="component" value="Unassembled WGS sequence"/>
</dbReference>
<dbReference type="EMBL" id="KZ679278">
    <property type="protein sequence ID" value="PTB35247.1"/>
    <property type="molecule type" value="Genomic_DNA"/>
</dbReference>
<organism evidence="2 3">
    <name type="scientific">Trichoderma asperellum (strain ATCC 204424 / CBS 433.97 / NBRC 101777)</name>
    <dbReference type="NCBI Taxonomy" id="1042311"/>
    <lineage>
        <taxon>Eukaryota</taxon>
        <taxon>Fungi</taxon>
        <taxon>Dikarya</taxon>
        <taxon>Ascomycota</taxon>
        <taxon>Pezizomycotina</taxon>
        <taxon>Sordariomycetes</taxon>
        <taxon>Hypocreomycetidae</taxon>
        <taxon>Hypocreales</taxon>
        <taxon>Hypocreaceae</taxon>
        <taxon>Trichoderma</taxon>
    </lineage>
</organism>
<dbReference type="GO" id="GO:0005524">
    <property type="term" value="F:ATP binding"/>
    <property type="evidence" value="ECO:0007669"/>
    <property type="project" value="InterPro"/>
</dbReference>
<dbReference type="AlphaFoldDB" id="A0A2T3YRU0"/>
<evidence type="ECO:0000313" key="3">
    <source>
        <dbReference type="Proteomes" id="UP000240493"/>
    </source>
</evidence>